<protein>
    <submittedName>
        <fullName evidence="1">Uncharacterized protein</fullName>
    </submittedName>
</protein>
<evidence type="ECO:0000313" key="1">
    <source>
        <dbReference type="EMBL" id="KAG8642240.1"/>
    </source>
</evidence>
<keyword evidence="2" id="KW-1185">Reference proteome</keyword>
<gene>
    <name evidence="1" type="ORF">MANES_12G068801v8</name>
</gene>
<name>A0ACB7GQL8_MANES</name>
<accession>A0ACB7GQL8</accession>
<dbReference type="Proteomes" id="UP000091857">
    <property type="component" value="Chromosome 12"/>
</dbReference>
<evidence type="ECO:0000313" key="2">
    <source>
        <dbReference type="Proteomes" id="UP000091857"/>
    </source>
</evidence>
<reference evidence="2" key="1">
    <citation type="journal article" date="2016" name="Nat. Biotechnol.">
        <title>Sequencing wild and cultivated cassava and related species reveals extensive interspecific hybridization and genetic diversity.</title>
        <authorList>
            <person name="Bredeson J.V."/>
            <person name="Lyons J.B."/>
            <person name="Prochnik S.E."/>
            <person name="Wu G.A."/>
            <person name="Ha C.M."/>
            <person name="Edsinger-Gonzales E."/>
            <person name="Grimwood J."/>
            <person name="Schmutz J."/>
            <person name="Rabbi I.Y."/>
            <person name="Egesi C."/>
            <person name="Nauluvula P."/>
            <person name="Lebot V."/>
            <person name="Ndunguru J."/>
            <person name="Mkamilo G."/>
            <person name="Bart R.S."/>
            <person name="Setter T.L."/>
            <person name="Gleadow R.M."/>
            <person name="Kulakow P."/>
            <person name="Ferguson M.E."/>
            <person name="Rounsley S."/>
            <person name="Rokhsar D.S."/>
        </authorList>
    </citation>
    <scope>NUCLEOTIDE SEQUENCE [LARGE SCALE GENOMIC DNA]</scope>
    <source>
        <strain evidence="2">cv. AM560-2</strain>
    </source>
</reference>
<proteinExistence type="predicted"/>
<sequence length="134" mass="15392">MERDRGGKNFRLTTKQGERGNDSSLNKSNIQCHKCKKPECRAKRTENRENHARVSQDDNSKTLLLASYESFGRSFRSSVLGKGMIVIKVNHRSSNYIFEVYYTPNICQNLLSVGHLAEKAYDLCFNKHECTIVM</sequence>
<dbReference type="EMBL" id="CM004398">
    <property type="protein sequence ID" value="KAG8642240.1"/>
    <property type="molecule type" value="Genomic_DNA"/>
</dbReference>
<comment type="caution">
    <text evidence="1">The sequence shown here is derived from an EMBL/GenBank/DDBJ whole genome shotgun (WGS) entry which is preliminary data.</text>
</comment>
<organism evidence="1 2">
    <name type="scientific">Manihot esculenta</name>
    <name type="common">Cassava</name>
    <name type="synonym">Jatropha manihot</name>
    <dbReference type="NCBI Taxonomy" id="3983"/>
    <lineage>
        <taxon>Eukaryota</taxon>
        <taxon>Viridiplantae</taxon>
        <taxon>Streptophyta</taxon>
        <taxon>Embryophyta</taxon>
        <taxon>Tracheophyta</taxon>
        <taxon>Spermatophyta</taxon>
        <taxon>Magnoliopsida</taxon>
        <taxon>eudicotyledons</taxon>
        <taxon>Gunneridae</taxon>
        <taxon>Pentapetalae</taxon>
        <taxon>rosids</taxon>
        <taxon>fabids</taxon>
        <taxon>Malpighiales</taxon>
        <taxon>Euphorbiaceae</taxon>
        <taxon>Crotonoideae</taxon>
        <taxon>Manihoteae</taxon>
        <taxon>Manihot</taxon>
    </lineage>
</organism>